<dbReference type="Pfam" id="PF05130">
    <property type="entry name" value="FlgN"/>
    <property type="match status" value="1"/>
</dbReference>
<feature type="region of interest" description="Disordered" evidence="4">
    <location>
        <begin position="132"/>
        <end position="156"/>
    </location>
</feature>
<comment type="caution">
    <text evidence="5">The sequence shown here is derived from an EMBL/GenBank/DDBJ whole genome shotgun (WGS) entry which is preliminary data.</text>
</comment>
<reference evidence="5 6" key="1">
    <citation type="submission" date="2018-06" db="EMBL/GenBank/DDBJ databases">
        <title>Three novel Pseudomonas species isolated from symptomatic oak.</title>
        <authorList>
            <person name="Bueno-Gonzalez V."/>
            <person name="Brady C."/>
        </authorList>
    </citation>
    <scope>NUCLEOTIDE SEQUENCE [LARGE SCALE GENOMIC DNA]</scope>
    <source>
        <strain evidence="5 6">P17C</strain>
    </source>
</reference>
<accession>A0A4Q9R8D8</accession>
<dbReference type="AlphaFoldDB" id="A0A4Q9R8D8"/>
<dbReference type="SUPFAM" id="SSF140566">
    <property type="entry name" value="FlgN-like"/>
    <property type="match status" value="1"/>
</dbReference>
<sequence>MQDADLLQQLTDDTHSAQQLLELTEQEFSALSKRDLQALEGILTSKQPLLALLAQHAEARRLLLSSHGLEADKGGLKRLASGQSDGERILEQTTALESLLIACQTANQRNGHLIQANRSAVGSMLSVLQGSNSPTSLYDNRGGATRTTQQRPLSQA</sequence>
<dbReference type="InterPro" id="IPR007809">
    <property type="entry name" value="FlgN-like"/>
</dbReference>
<evidence type="ECO:0000313" key="5">
    <source>
        <dbReference type="EMBL" id="TBU96899.1"/>
    </source>
</evidence>
<keyword evidence="5" id="KW-0966">Cell projection</keyword>
<evidence type="ECO:0000256" key="2">
    <source>
        <dbReference type="ARBA" id="ARBA00007703"/>
    </source>
</evidence>
<evidence type="ECO:0000313" key="6">
    <source>
        <dbReference type="Proteomes" id="UP000292639"/>
    </source>
</evidence>
<dbReference type="Proteomes" id="UP000292639">
    <property type="component" value="Unassembled WGS sequence"/>
</dbReference>
<keyword evidence="5" id="KW-0969">Cilium</keyword>
<organism evidence="5 6">
    <name type="scientific">Stutzerimonas kirkiae</name>
    <dbReference type="NCBI Taxonomy" id="2211392"/>
    <lineage>
        <taxon>Bacteria</taxon>
        <taxon>Pseudomonadati</taxon>
        <taxon>Pseudomonadota</taxon>
        <taxon>Gammaproteobacteria</taxon>
        <taxon>Pseudomonadales</taxon>
        <taxon>Pseudomonadaceae</taxon>
        <taxon>Stutzerimonas</taxon>
    </lineage>
</organism>
<dbReference type="GO" id="GO:0044780">
    <property type="term" value="P:bacterial-type flagellum assembly"/>
    <property type="evidence" value="ECO:0007669"/>
    <property type="project" value="InterPro"/>
</dbReference>
<gene>
    <name evidence="5" type="ORF">DNJ96_09580</name>
</gene>
<evidence type="ECO:0000256" key="1">
    <source>
        <dbReference type="ARBA" id="ARBA00002397"/>
    </source>
</evidence>
<evidence type="ECO:0000256" key="4">
    <source>
        <dbReference type="SAM" id="MobiDB-lite"/>
    </source>
</evidence>
<keyword evidence="5" id="KW-0282">Flagellum</keyword>
<comment type="function">
    <text evidence="1">Required for the efficient initiation of filament assembly.</text>
</comment>
<keyword evidence="3" id="KW-1005">Bacterial flagellum biogenesis</keyword>
<dbReference type="RefSeq" id="WP_131185218.1">
    <property type="nucleotide sequence ID" value="NZ_QJUO01000023.1"/>
</dbReference>
<comment type="similarity">
    <text evidence="2">Belongs to the FlgN family.</text>
</comment>
<proteinExistence type="inferred from homology"/>
<dbReference type="InterPro" id="IPR036679">
    <property type="entry name" value="FlgN-like_sf"/>
</dbReference>
<dbReference type="EMBL" id="QJUP01000011">
    <property type="protein sequence ID" value="TBU96899.1"/>
    <property type="molecule type" value="Genomic_DNA"/>
</dbReference>
<keyword evidence="6" id="KW-1185">Reference proteome</keyword>
<protein>
    <submittedName>
        <fullName evidence="5">Flagellar biosynthesis protein FlgN</fullName>
    </submittedName>
</protein>
<dbReference type="Gene3D" id="1.20.58.300">
    <property type="entry name" value="FlgN-like"/>
    <property type="match status" value="1"/>
</dbReference>
<name>A0A4Q9R8D8_9GAMM</name>
<evidence type="ECO:0000256" key="3">
    <source>
        <dbReference type="ARBA" id="ARBA00022795"/>
    </source>
</evidence>
<feature type="compositionally biased region" description="Polar residues" evidence="4">
    <location>
        <begin position="145"/>
        <end position="156"/>
    </location>
</feature>